<dbReference type="Proteomes" id="UP000299102">
    <property type="component" value="Unassembled WGS sequence"/>
</dbReference>
<keyword evidence="2" id="KW-1185">Reference proteome</keyword>
<evidence type="ECO:0000313" key="2">
    <source>
        <dbReference type="Proteomes" id="UP000299102"/>
    </source>
</evidence>
<dbReference type="AlphaFoldDB" id="A0A4C1XGZ8"/>
<reference evidence="1 2" key="1">
    <citation type="journal article" date="2019" name="Commun. Biol.">
        <title>The bagworm genome reveals a unique fibroin gene that provides high tensile strength.</title>
        <authorList>
            <person name="Kono N."/>
            <person name="Nakamura H."/>
            <person name="Ohtoshi R."/>
            <person name="Tomita M."/>
            <person name="Numata K."/>
            <person name="Arakawa K."/>
        </authorList>
    </citation>
    <scope>NUCLEOTIDE SEQUENCE [LARGE SCALE GENOMIC DNA]</scope>
</reference>
<evidence type="ECO:0000313" key="1">
    <source>
        <dbReference type="EMBL" id="GBP63221.1"/>
    </source>
</evidence>
<sequence>MGHRDEMQQWLLLHVCIVCECGVSAVELVHFRAAVKLTTAWLYHGRTVAKGIEGSAGAHAGAAAGPESRTTN</sequence>
<proteinExistence type="predicted"/>
<protein>
    <submittedName>
        <fullName evidence="1">Uncharacterized protein</fullName>
    </submittedName>
</protein>
<gene>
    <name evidence="1" type="ORF">EVAR_89488_1</name>
</gene>
<dbReference type="EMBL" id="BGZK01000863">
    <property type="protein sequence ID" value="GBP63221.1"/>
    <property type="molecule type" value="Genomic_DNA"/>
</dbReference>
<organism evidence="1 2">
    <name type="scientific">Eumeta variegata</name>
    <name type="common">Bagworm moth</name>
    <name type="synonym">Eumeta japonica</name>
    <dbReference type="NCBI Taxonomy" id="151549"/>
    <lineage>
        <taxon>Eukaryota</taxon>
        <taxon>Metazoa</taxon>
        <taxon>Ecdysozoa</taxon>
        <taxon>Arthropoda</taxon>
        <taxon>Hexapoda</taxon>
        <taxon>Insecta</taxon>
        <taxon>Pterygota</taxon>
        <taxon>Neoptera</taxon>
        <taxon>Endopterygota</taxon>
        <taxon>Lepidoptera</taxon>
        <taxon>Glossata</taxon>
        <taxon>Ditrysia</taxon>
        <taxon>Tineoidea</taxon>
        <taxon>Psychidae</taxon>
        <taxon>Oiketicinae</taxon>
        <taxon>Eumeta</taxon>
    </lineage>
</organism>
<comment type="caution">
    <text evidence="1">The sequence shown here is derived from an EMBL/GenBank/DDBJ whole genome shotgun (WGS) entry which is preliminary data.</text>
</comment>
<name>A0A4C1XGZ8_EUMVA</name>
<accession>A0A4C1XGZ8</accession>